<comment type="subcellular location">
    <subcellularLocation>
        <location evidence="1">Cytoplasm</location>
    </subcellularLocation>
</comment>
<organism evidence="13 14">
    <name type="scientific">Kordia antarctica</name>
    <dbReference type="NCBI Taxonomy" id="1218801"/>
    <lineage>
        <taxon>Bacteria</taxon>
        <taxon>Pseudomonadati</taxon>
        <taxon>Bacteroidota</taxon>
        <taxon>Flavobacteriia</taxon>
        <taxon>Flavobacteriales</taxon>
        <taxon>Flavobacteriaceae</taxon>
        <taxon>Kordia</taxon>
    </lineage>
</organism>
<evidence type="ECO:0000313" key="13">
    <source>
        <dbReference type="EMBL" id="QHI36375.1"/>
    </source>
</evidence>
<dbReference type="Proteomes" id="UP000464657">
    <property type="component" value="Chromosome"/>
</dbReference>
<dbReference type="AlphaFoldDB" id="A0A7L4ZIE8"/>
<evidence type="ECO:0000256" key="4">
    <source>
        <dbReference type="ARBA" id="ARBA00022803"/>
    </source>
</evidence>
<dbReference type="Gene3D" id="1.10.10.60">
    <property type="entry name" value="Homeodomain-like"/>
    <property type="match status" value="2"/>
</dbReference>
<keyword evidence="11" id="KW-0732">Signal</keyword>
<dbReference type="EMBL" id="CP019288">
    <property type="protein sequence ID" value="QHI36375.1"/>
    <property type="molecule type" value="Genomic_DNA"/>
</dbReference>
<dbReference type="InterPro" id="IPR051476">
    <property type="entry name" value="Bac_ResReg_Asp_Phosphatase"/>
</dbReference>
<dbReference type="GO" id="GO:0005737">
    <property type="term" value="C:cytoplasm"/>
    <property type="evidence" value="ECO:0007669"/>
    <property type="project" value="UniProtKB-SubCell"/>
</dbReference>
<protein>
    <submittedName>
        <fullName evidence="13">HTH-type transcriptional activator RhaR</fullName>
    </submittedName>
</protein>
<dbReference type="InterPro" id="IPR009057">
    <property type="entry name" value="Homeodomain-like_sf"/>
</dbReference>
<dbReference type="Pfam" id="PF12833">
    <property type="entry name" value="HTH_18"/>
    <property type="match status" value="1"/>
</dbReference>
<evidence type="ECO:0000256" key="2">
    <source>
        <dbReference type="ARBA" id="ARBA00022490"/>
    </source>
</evidence>
<feature type="repeat" description="TPR" evidence="8">
    <location>
        <begin position="334"/>
        <end position="367"/>
    </location>
</feature>
<proteinExistence type="inferred from homology"/>
<dbReference type="SUPFAM" id="SSF46689">
    <property type="entry name" value="Homeodomain-like"/>
    <property type="match status" value="1"/>
</dbReference>
<evidence type="ECO:0000256" key="6">
    <source>
        <dbReference type="ARBA" id="ARBA00023163"/>
    </source>
</evidence>
<accession>A0A7L4ZIE8</accession>
<dbReference type="SMART" id="SM00028">
    <property type="entry name" value="TPR"/>
    <property type="match status" value="5"/>
</dbReference>
<dbReference type="InterPro" id="IPR019734">
    <property type="entry name" value="TPR_rpt"/>
</dbReference>
<evidence type="ECO:0000256" key="1">
    <source>
        <dbReference type="ARBA" id="ARBA00004496"/>
    </source>
</evidence>
<dbReference type="GO" id="GO:0043565">
    <property type="term" value="F:sequence-specific DNA binding"/>
    <property type="evidence" value="ECO:0007669"/>
    <property type="project" value="InterPro"/>
</dbReference>
<dbReference type="SMART" id="SM00342">
    <property type="entry name" value="HTH_ARAC"/>
    <property type="match status" value="1"/>
</dbReference>
<keyword evidence="6" id="KW-0804">Transcription</keyword>
<feature type="domain" description="HTH araC/xylS-type" evidence="12">
    <location>
        <begin position="488"/>
        <end position="592"/>
    </location>
</feature>
<dbReference type="InterPro" id="IPR011990">
    <property type="entry name" value="TPR-like_helical_dom_sf"/>
</dbReference>
<feature type="region of interest" description="Disordered" evidence="9">
    <location>
        <begin position="442"/>
        <end position="466"/>
    </location>
</feature>
<evidence type="ECO:0000256" key="11">
    <source>
        <dbReference type="SAM" id="SignalP"/>
    </source>
</evidence>
<dbReference type="PROSITE" id="PS50005">
    <property type="entry name" value="TPR"/>
    <property type="match status" value="1"/>
</dbReference>
<feature type="signal peptide" evidence="11">
    <location>
        <begin position="1"/>
        <end position="25"/>
    </location>
</feature>
<keyword evidence="10" id="KW-0472">Membrane</keyword>
<dbReference type="SUPFAM" id="SSF48452">
    <property type="entry name" value="TPR-like"/>
    <property type="match status" value="2"/>
</dbReference>
<keyword evidence="14" id="KW-1185">Reference proteome</keyword>
<comment type="similarity">
    <text evidence="7">Belongs to the Rap family.</text>
</comment>
<dbReference type="GO" id="GO:0003700">
    <property type="term" value="F:DNA-binding transcription factor activity"/>
    <property type="evidence" value="ECO:0007669"/>
    <property type="project" value="InterPro"/>
</dbReference>
<evidence type="ECO:0000256" key="10">
    <source>
        <dbReference type="SAM" id="Phobius"/>
    </source>
</evidence>
<keyword evidence="3" id="KW-0677">Repeat</keyword>
<dbReference type="Pfam" id="PF13181">
    <property type="entry name" value="TPR_8"/>
    <property type="match status" value="1"/>
</dbReference>
<evidence type="ECO:0000313" key="14">
    <source>
        <dbReference type="Proteomes" id="UP000464657"/>
    </source>
</evidence>
<dbReference type="PROSITE" id="PS01124">
    <property type="entry name" value="HTH_ARAC_FAMILY_2"/>
    <property type="match status" value="1"/>
</dbReference>
<dbReference type="KEGG" id="kan:IMCC3317_17370"/>
<evidence type="ECO:0000256" key="7">
    <source>
        <dbReference type="ARBA" id="ARBA00038253"/>
    </source>
</evidence>
<keyword evidence="10" id="KW-1133">Transmembrane helix</keyword>
<dbReference type="InterPro" id="IPR018060">
    <property type="entry name" value="HTH_AraC"/>
</dbReference>
<dbReference type="Gene3D" id="1.25.40.10">
    <property type="entry name" value="Tetratricopeptide repeat domain"/>
    <property type="match status" value="2"/>
</dbReference>
<keyword evidence="10" id="KW-0812">Transmembrane</keyword>
<keyword evidence="2" id="KW-0963">Cytoplasm</keyword>
<feature type="transmembrane region" description="Helical" evidence="10">
    <location>
        <begin position="402"/>
        <end position="422"/>
    </location>
</feature>
<gene>
    <name evidence="13" type="primary">rhaR_3</name>
    <name evidence="13" type="ORF">IMCC3317_17370</name>
</gene>
<feature type="compositionally biased region" description="Basic and acidic residues" evidence="9">
    <location>
        <begin position="457"/>
        <end position="466"/>
    </location>
</feature>
<feature type="chain" id="PRO_5029913466" evidence="11">
    <location>
        <begin position="26"/>
        <end position="596"/>
    </location>
</feature>
<sequence length="596" mass="68728">MSIPSFKKCNILIVCIFMYFFTATGFTQHQNSSIQTDAITFEKSLKNKSYDDLLNDFYANKELDSAKAATIIGYLKRHFLNSNDENEVAESYLTIATWQEKNDSLKLAMVNLDIAIAKATKLDNKNLLYQSYNKKASYFFKTGDNGKALDNFFVALAIAKQTNNLNRQLVTSNNIILINIQVDDNLGAIAAFLDNLKIIESFNDETLNETKLQIYFGLVKAHINLFNYEDATLYCNLGLELSEQINAIDFQGYFRVFLGEIASNRGRYKEAHELFNKAEELVAKAGGDKVLDIFLKLYFGKTYALENKHQEAIDEFLKCEQLLEANNTDFLSIQELYVNLAKSYLALENIKESTKYFEKANDIDVKNDKKRAILNSRITQEALRNLKGQIDALQKKSKRTKYIYAIGITFLFFVIIGLILYYKKQQHKNKVRFTTLMSQLEEKRRQEKKPPAIQEATSKKTEDIEESLHTETNIEPIEIDSKDAEILEKLIEFEEKEQFLSNESTLIEVAKKIQTNTTYLSKVINTHKEKSFTAYITDLRVDYAIERLSHDRKFRSFTIGAIAQEIGFKRSESFSKAFKVKTGLYPSYFIKEVERQ</sequence>
<dbReference type="PANTHER" id="PTHR46630:SF1">
    <property type="entry name" value="TETRATRICOPEPTIDE REPEAT PROTEIN 29"/>
    <property type="match status" value="1"/>
</dbReference>
<evidence type="ECO:0000256" key="8">
    <source>
        <dbReference type="PROSITE-ProRule" id="PRU00339"/>
    </source>
</evidence>
<evidence type="ECO:0000259" key="12">
    <source>
        <dbReference type="PROSITE" id="PS01124"/>
    </source>
</evidence>
<keyword evidence="5" id="KW-0805">Transcription regulation</keyword>
<evidence type="ECO:0000256" key="3">
    <source>
        <dbReference type="ARBA" id="ARBA00022737"/>
    </source>
</evidence>
<evidence type="ECO:0000256" key="5">
    <source>
        <dbReference type="ARBA" id="ARBA00023015"/>
    </source>
</evidence>
<dbReference type="PANTHER" id="PTHR46630">
    <property type="entry name" value="TETRATRICOPEPTIDE REPEAT PROTEIN 29"/>
    <property type="match status" value="1"/>
</dbReference>
<reference evidence="13 14" key="1">
    <citation type="journal article" date="2013" name="Int. J. Syst. Evol. Microbiol.">
        <title>Kordia antarctica sp. nov., isolated from Antarctic seawater.</title>
        <authorList>
            <person name="Baek K."/>
            <person name="Choi A."/>
            <person name="Kang I."/>
            <person name="Lee K."/>
            <person name="Cho J.C."/>
        </authorList>
    </citation>
    <scope>NUCLEOTIDE SEQUENCE [LARGE SCALE GENOMIC DNA]</scope>
    <source>
        <strain evidence="13 14">IMCC3317</strain>
    </source>
</reference>
<name>A0A7L4ZIE8_9FLAO</name>
<evidence type="ECO:0000256" key="9">
    <source>
        <dbReference type="SAM" id="MobiDB-lite"/>
    </source>
</evidence>
<keyword evidence="4 8" id="KW-0802">TPR repeat</keyword>